<dbReference type="PANTHER" id="PTHR43280:SF2">
    <property type="entry name" value="HTH-TYPE TRANSCRIPTIONAL REGULATOR EXSA"/>
    <property type="match status" value="1"/>
</dbReference>
<dbReference type="InterPro" id="IPR011051">
    <property type="entry name" value="RmlC_Cupin_sf"/>
</dbReference>
<dbReference type="InterPro" id="IPR020449">
    <property type="entry name" value="Tscrpt_reg_AraC-type_HTH"/>
</dbReference>
<evidence type="ECO:0000256" key="1">
    <source>
        <dbReference type="ARBA" id="ARBA00023015"/>
    </source>
</evidence>
<dbReference type="InterPro" id="IPR018060">
    <property type="entry name" value="HTH_AraC"/>
</dbReference>
<dbReference type="InterPro" id="IPR009057">
    <property type="entry name" value="Homeodomain-like_sf"/>
</dbReference>
<evidence type="ECO:0000313" key="6">
    <source>
        <dbReference type="EMBL" id="MDB8743205.1"/>
    </source>
</evidence>
<proteinExistence type="predicted"/>
<dbReference type="Pfam" id="PF02311">
    <property type="entry name" value="AraC_binding"/>
    <property type="match status" value="1"/>
</dbReference>
<dbReference type="PRINTS" id="PR00032">
    <property type="entry name" value="HTHARAC"/>
</dbReference>
<dbReference type="Gene3D" id="1.10.10.60">
    <property type="entry name" value="Homeodomain-like"/>
    <property type="match status" value="2"/>
</dbReference>
<dbReference type="SUPFAM" id="SSF46689">
    <property type="entry name" value="Homeodomain-like"/>
    <property type="match status" value="1"/>
</dbReference>
<dbReference type="SUPFAM" id="SSF51182">
    <property type="entry name" value="RmlC-like cupins"/>
    <property type="match status" value="1"/>
</dbReference>
<dbReference type="GO" id="GO:0043565">
    <property type="term" value="F:sequence-specific DNA binding"/>
    <property type="evidence" value="ECO:0007669"/>
    <property type="project" value="InterPro"/>
</dbReference>
<dbReference type="AlphaFoldDB" id="A0AAW6E7N0"/>
<dbReference type="Proteomes" id="UP001211421">
    <property type="component" value="Unassembled WGS sequence"/>
</dbReference>
<organism evidence="6 7">
    <name type="scientific">Ruminococcus bicirculans</name>
    <name type="common">ex Wegman et al. 2014</name>
    <dbReference type="NCBI Taxonomy" id="1160721"/>
    <lineage>
        <taxon>Bacteria</taxon>
        <taxon>Bacillati</taxon>
        <taxon>Bacillota</taxon>
        <taxon>Clostridia</taxon>
        <taxon>Eubacteriales</taxon>
        <taxon>Oscillospiraceae</taxon>
        <taxon>Ruminococcus</taxon>
    </lineage>
</organism>
<evidence type="ECO:0000256" key="4">
    <source>
        <dbReference type="SAM" id="MobiDB-lite"/>
    </source>
</evidence>
<evidence type="ECO:0000256" key="3">
    <source>
        <dbReference type="ARBA" id="ARBA00023163"/>
    </source>
</evidence>
<keyword evidence="2" id="KW-0238">DNA-binding</keyword>
<sequence>MGENMGNEIKKDRITTDETLRETASHGSEEYPFSYYYEDIWDFDFHCIDWHWHPEVEFVYVQHGKADFLVGGNRYVLSSGDGIFINSQVIHRFEAEDSAIIPNIVFSPVLLAPQGSLIYSRYIRPIIESTTECVIFSTEETAHHSIIETMRSVFAVQGSGTASEMETVELLLKLWRLLYESIQITDCGPVSGHSAQTQAKLQIMMQYIHDNYSGQITLDDIAGTVLICKSSVLNIFRIYLHTSPINYVVEYRLKRASKLLVDTENSVCAIAHETGFENIGYFCRRFKKLYGVTPINYRKYYRSAERNSMRNIHSDTNVLSG</sequence>
<feature type="domain" description="HTH araC/xylS-type" evidence="5">
    <location>
        <begin position="202"/>
        <end position="300"/>
    </location>
</feature>
<dbReference type="PANTHER" id="PTHR43280">
    <property type="entry name" value="ARAC-FAMILY TRANSCRIPTIONAL REGULATOR"/>
    <property type="match status" value="1"/>
</dbReference>
<dbReference type="SMART" id="SM00342">
    <property type="entry name" value="HTH_ARAC"/>
    <property type="match status" value="1"/>
</dbReference>
<dbReference type="Gene3D" id="2.60.120.10">
    <property type="entry name" value="Jelly Rolls"/>
    <property type="match status" value="1"/>
</dbReference>
<keyword evidence="3" id="KW-0804">Transcription</keyword>
<reference evidence="6" key="1">
    <citation type="submission" date="2023-01" db="EMBL/GenBank/DDBJ databases">
        <title>Human gut microbiome strain richness.</title>
        <authorList>
            <person name="Chen-Liaw A."/>
        </authorList>
    </citation>
    <scope>NUCLEOTIDE SEQUENCE</scope>
    <source>
        <strain evidence="6">D59st1_B8_D59t2_181005</strain>
    </source>
</reference>
<name>A0AAW6E7N0_9FIRM</name>
<dbReference type="GO" id="GO:0003700">
    <property type="term" value="F:DNA-binding transcription factor activity"/>
    <property type="evidence" value="ECO:0007669"/>
    <property type="project" value="InterPro"/>
</dbReference>
<evidence type="ECO:0000256" key="2">
    <source>
        <dbReference type="ARBA" id="ARBA00023125"/>
    </source>
</evidence>
<evidence type="ECO:0000259" key="5">
    <source>
        <dbReference type="PROSITE" id="PS01124"/>
    </source>
</evidence>
<keyword evidence="1" id="KW-0805">Transcription regulation</keyword>
<accession>A0AAW6E7N0</accession>
<feature type="region of interest" description="Disordered" evidence="4">
    <location>
        <begin position="1"/>
        <end position="23"/>
    </location>
</feature>
<dbReference type="InterPro" id="IPR014710">
    <property type="entry name" value="RmlC-like_jellyroll"/>
</dbReference>
<comment type="caution">
    <text evidence="6">The sequence shown here is derived from an EMBL/GenBank/DDBJ whole genome shotgun (WGS) entry which is preliminary data.</text>
</comment>
<dbReference type="InterPro" id="IPR018062">
    <property type="entry name" value="HTH_AraC-typ_CS"/>
</dbReference>
<feature type="compositionally biased region" description="Basic and acidic residues" evidence="4">
    <location>
        <begin position="8"/>
        <end position="23"/>
    </location>
</feature>
<dbReference type="InterPro" id="IPR003313">
    <property type="entry name" value="AraC-bd"/>
</dbReference>
<dbReference type="Pfam" id="PF12833">
    <property type="entry name" value="HTH_18"/>
    <property type="match status" value="1"/>
</dbReference>
<protein>
    <submittedName>
        <fullName evidence="6">AraC family transcriptional regulator</fullName>
    </submittedName>
</protein>
<dbReference type="EMBL" id="JAQMLS010000014">
    <property type="protein sequence ID" value="MDB8743205.1"/>
    <property type="molecule type" value="Genomic_DNA"/>
</dbReference>
<dbReference type="PROSITE" id="PS01124">
    <property type="entry name" value="HTH_ARAC_FAMILY_2"/>
    <property type="match status" value="1"/>
</dbReference>
<evidence type="ECO:0000313" key="7">
    <source>
        <dbReference type="Proteomes" id="UP001211421"/>
    </source>
</evidence>
<dbReference type="PROSITE" id="PS00041">
    <property type="entry name" value="HTH_ARAC_FAMILY_1"/>
    <property type="match status" value="1"/>
</dbReference>
<gene>
    <name evidence="6" type="ORF">PNV70_14160</name>
</gene>